<feature type="compositionally biased region" description="Basic and acidic residues" evidence="1">
    <location>
        <begin position="1"/>
        <end position="16"/>
    </location>
</feature>
<evidence type="ECO:0000313" key="2">
    <source>
        <dbReference type="EMBL" id="AAB63107.1"/>
    </source>
</evidence>
<organismHost>
    <name type="scientific">Bos taurus</name>
    <name type="common">Bovine</name>
    <dbReference type="NCBI Taxonomy" id="9913"/>
</organismHost>
<organismHost>
    <name type="scientific">Culicoides</name>
    <dbReference type="NCBI Taxonomy" id="58271"/>
</organismHost>
<protein>
    <submittedName>
        <fullName evidence="2">Alpha3 protein</fullName>
    </submittedName>
</protein>
<accession>O39488</accession>
<reference evidence="2" key="1">
    <citation type="journal article" date="1997" name="J. Gen. Virol.">
        <title>Genome organization and transcription strategy in the complex GNS-L intergenic region of bovine ephemeral fever rhabdovirus.</title>
        <authorList>
            <person name="McWilliam S.M."/>
            <person name="Kongsuwan K."/>
            <person name="Cowley J.A."/>
            <person name="Byrne K.A."/>
            <person name="Walker P.J."/>
        </authorList>
    </citation>
    <scope>NUCLEOTIDE SEQUENCE</scope>
    <source>
        <strain evidence="2">Beijing-1</strain>
    </source>
</reference>
<evidence type="ECO:0000256" key="1">
    <source>
        <dbReference type="SAM" id="MobiDB-lite"/>
    </source>
</evidence>
<organism evidence="2">
    <name type="scientific">Bovine ephemeral fever virus</name>
    <name type="common">BEFV</name>
    <dbReference type="NCBI Taxonomy" id="11303"/>
    <lineage>
        <taxon>Viruses</taxon>
        <taxon>Riboviria</taxon>
        <taxon>Orthornavirae</taxon>
        <taxon>Negarnaviricota</taxon>
        <taxon>Haploviricotina</taxon>
        <taxon>Monjiviricetes</taxon>
        <taxon>Mononegavirales</taxon>
        <taxon>Rhabdoviridae</taxon>
        <taxon>Alpharhabdovirinae</taxon>
        <taxon>Ephemerovirus</taxon>
        <taxon>Ephemerovirus febris</taxon>
    </lineage>
</organism>
<dbReference type="EMBL" id="U72399">
    <property type="protein sequence ID" value="AAB63107.1"/>
    <property type="molecule type" value="Genomic_RNA"/>
</dbReference>
<organismHost>
    <name type="scientific">Bubalus bubalis</name>
    <name type="common">Domestic water buffalo</name>
    <dbReference type="NCBI Taxonomy" id="89462"/>
</organismHost>
<sequence length="51" mass="5838">MEIDGRSFARLDEGRKTGHNVKGRSKVRLLPTAQHQRELVVSARHEKTNVK</sequence>
<feature type="region of interest" description="Disordered" evidence="1">
    <location>
        <begin position="1"/>
        <end position="21"/>
    </location>
</feature>
<proteinExistence type="predicted"/>
<name>O39488_BEFV</name>
<organismHost>
    <name type="scientific">Syncerus caffer</name>
    <name type="common">African buffalo</name>
    <dbReference type="NCBI Taxonomy" id="9970"/>
</organismHost>